<reference evidence="6 7" key="2">
    <citation type="submission" date="2020-08" db="EMBL/GenBank/DDBJ databases">
        <authorList>
            <person name="Ueki A."/>
            <person name="Tonouchi A."/>
        </authorList>
    </citation>
    <scope>NUCLEOTIDE SEQUENCE [LARGE SCALE GENOMIC DNA]</scope>
    <source>
        <strain evidence="6 7">CTTW</strain>
    </source>
</reference>
<keyword evidence="4" id="KW-1208">Phospholipid metabolism</keyword>
<dbReference type="SUPFAM" id="SSF69593">
    <property type="entry name" value="Glycerol-3-phosphate (1)-acyltransferase"/>
    <property type="match status" value="1"/>
</dbReference>
<dbReference type="NCBIfam" id="TIGR00530">
    <property type="entry name" value="AGP_acyltrn"/>
    <property type="match status" value="1"/>
</dbReference>
<dbReference type="GO" id="GO:0006654">
    <property type="term" value="P:phosphatidic acid biosynthetic process"/>
    <property type="evidence" value="ECO:0007669"/>
    <property type="project" value="TreeGrafter"/>
</dbReference>
<evidence type="ECO:0000256" key="2">
    <source>
        <dbReference type="ARBA" id="ARBA00022679"/>
    </source>
</evidence>
<feature type="domain" description="Phospholipid/glycerol acyltransferase" evidence="5">
    <location>
        <begin position="70"/>
        <end position="185"/>
    </location>
</feature>
<dbReference type="KEGG" id="acht:bsdcttw_44260"/>
<dbReference type="PANTHER" id="PTHR10434">
    <property type="entry name" value="1-ACYL-SN-GLYCEROL-3-PHOSPHATE ACYLTRANSFERASE"/>
    <property type="match status" value="1"/>
</dbReference>
<dbReference type="Pfam" id="PF01553">
    <property type="entry name" value="Acyltransferase"/>
    <property type="match status" value="1"/>
</dbReference>
<dbReference type="GO" id="GO:0016020">
    <property type="term" value="C:membrane"/>
    <property type="evidence" value="ECO:0007669"/>
    <property type="project" value="InterPro"/>
</dbReference>
<reference evidence="6 7" key="1">
    <citation type="submission" date="2020-08" db="EMBL/GenBank/DDBJ databases">
        <title>Draft genome sequencing of an Anaerocolumna strain isolated from anoxic soil subjected to BSD treatment.</title>
        <authorList>
            <person name="Uek A."/>
            <person name="Tonouchi A."/>
        </authorList>
    </citation>
    <scope>NUCLEOTIDE SEQUENCE [LARGE SCALE GENOMIC DNA]</scope>
    <source>
        <strain evidence="6 7">CTTW</strain>
    </source>
</reference>
<dbReference type="EMBL" id="AP023368">
    <property type="protein sequence ID" value="BCK01386.1"/>
    <property type="molecule type" value="Genomic_DNA"/>
</dbReference>
<dbReference type="EC" id="2.3.1.51" evidence="4"/>
<evidence type="ECO:0000313" key="6">
    <source>
        <dbReference type="EMBL" id="BCK01386.1"/>
    </source>
</evidence>
<dbReference type="SMART" id="SM00563">
    <property type="entry name" value="PlsC"/>
    <property type="match status" value="1"/>
</dbReference>
<dbReference type="AlphaFoldDB" id="A0A7M3S9W8"/>
<accession>A0A7M3S9W8</accession>
<keyword evidence="2 4" id="KW-0808">Transferase</keyword>
<comment type="catalytic activity">
    <reaction evidence="4">
        <text>a 1-acyl-sn-glycero-3-phosphate + an acyl-CoA = a 1,2-diacyl-sn-glycero-3-phosphate + CoA</text>
        <dbReference type="Rhea" id="RHEA:19709"/>
        <dbReference type="ChEBI" id="CHEBI:57287"/>
        <dbReference type="ChEBI" id="CHEBI:57970"/>
        <dbReference type="ChEBI" id="CHEBI:58342"/>
        <dbReference type="ChEBI" id="CHEBI:58608"/>
        <dbReference type="EC" id="2.3.1.51"/>
    </reaction>
</comment>
<protein>
    <recommendedName>
        <fullName evidence="4">1-acyl-sn-glycerol-3-phosphate acyltransferase</fullName>
        <ecNumber evidence="4">2.3.1.51</ecNumber>
    </recommendedName>
</protein>
<comment type="domain">
    <text evidence="4">The HXXXXD motif is essential for acyltransferase activity and may constitute the binding site for the phosphate moiety of the glycerol-3-phosphate.</text>
</comment>
<proteinExistence type="inferred from homology"/>
<dbReference type="PANTHER" id="PTHR10434:SF11">
    <property type="entry name" value="1-ACYL-SN-GLYCEROL-3-PHOSPHATE ACYLTRANSFERASE"/>
    <property type="match status" value="1"/>
</dbReference>
<keyword evidence="7" id="KW-1185">Reference proteome</keyword>
<keyword evidence="4" id="KW-0443">Lipid metabolism</keyword>
<evidence type="ECO:0000313" key="7">
    <source>
        <dbReference type="Proteomes" id="UP000515703"/>
    </source>
</evidence>
<gene>
    <name evidence="6" type="ORF">bsdcttw_44260</name>
</gene>
<dbReference type="Proteomes" id="UP000515703">
    <property type="component" value="Chromosome"/>
</dbReference>
<dbReference type="InterPro" id="IPR002123">
    <property type="entry name" value="Plipid/glycerol_acylTrfase"/>
</dbReference>
<organism evidence="6 7">
    <name type="scientific">Anaerocolumna chitinilytica</name>
    <dbReference type="NCBI Taxonomy" id="1727145"/>
    <lineage>
        <taxon>Bacteria</taxon>
        <taxon>Bacillati</taxon>
        <taxon>Bacillota</taxon>
        <taxon>Clostridia</taxon>
        <taxon>Lachnospirales</taxon>
        <taxon>Lachnospiraceae</taxon>
        <taxon>Anaerocolumna</taxon>
    </lineage>
</organism>
<dbReference type="CDD" id="cd07989">
    <property type="entry name" value="LPLAT_AGPAT-like"/>
    <property type="match status" value="1"/>
</dbReference>
<evidence type="ECO:0000256" key="1">
    <source>
        <dbReference type="ARBA" id="ARBA00008655"/>
    </source>
</evidence>
<dbReference type="GO" id="GO:0003841">
    <property type="term" value="F:1-acylglycerol-3-phosphate O-acyltransferase activity"/>
    <property type="evidence" value="ECO:0007669"/>
    <property type="project" value="UniProtKB-UniRule"/>
</dbReference>
<evidence type="ECO:0000256" key="4">
    <source>
        <dbReference type="RuleBase" id="RU361267"/>
    </source>
</evidence>
<keyword evidence="3 4" id="KW-0012">Acyltransferase</keyword>
<keyword evidence="4" id="KW-0594">Phospholipid biosynthesis</keyword>
<comment type="similarity">
    <text evidence="1 4">Belongs to the 1-acyl-sn-glycerol-3-phosphate acyltransferase family.</text>
</comment>
<sequence>MERILVMVLKSIFQLPYWLFLLNKYKKHPEKYSEQKKYAFLHHVTVLANKRGKVHITCTGTENLPEENGYVLYGNHQGLFDALILLETHDKPFATVSKIEIENIPFLRDVFTLLGSKFIVREDVRQSLKVLNEVTEEVKQGKNYLIFPEGTRSKKGNQIQEFKGGSFKCAMNAKCPIVPLAILNSYKVFDTHSIKEVNVQIHYLKPLYYEDYKDMKSNDIAHYVEEAIKQKIAETDSN</sequence>
<name>A0A7M3S9W8_9FIRM</name>
<keyword evidence="4" id="KW-0444">Lipid biosynthesis</keyword>
<dbReference type="RefSeq" id="WP_185256958.1">
    <property type="nucleotide sequence ID" value="NZ_AP023368.1"/>
</dbReference>
<dbReference type="InterPro" id="IPR004552">
    <property type="entry name" value="AGP_acyltrans"/>
</dbReference>
<evidence type="ECO:0000256" key="3">
    <source>
        <dbReference type="ARBA" id="ARBA00023315"/>
    </source>
</evidence>
<evidence type="ECO:0000259" key="5">
    <source>
        <dbReference type="SMART" id="SM00563"/>
    </source>
</evidence>